<keyword evidence="2" id="KW-0808">Transferase</keyword>
<dbReference type="SMART" id="SM00470">
    <property type="entry name" value="ParB"/>
    <property type="match status" value="1"/>
</dbReference>
<dbReference type="Pfam" id="PF02195">
    <property type="entry name" value="ParB_N"/>
    <property type="match status" value="1"/>
</dbReference>
<dbReference type="CDD" id="cd16403">
    <property type="entry name" value="ParB_N_like_MT"/>
    <property type="match status" value="1"/>
</dbReference>
<evidence type="ECO:0000313" key="6">
    <source>
        <dbReference type="EMBL" id="DAE24772.1"/>
    </source>
</evidence>
<accession>A0A8S5R1G3</accession>
<dbReference type="GO" id="GO:0003677">
    <property type="term" value="F:DNA binding"/>
    <property type="evidence" value="ECO:0007669"/>
    <property type="project" value="InterPro"/>
</dbReference>
<dbReference type="InterPro" id="IPR015840">
    <property type="entry name" value="DNA_MeTrfase_ParB"/>
</dbReference>
<proteinExistence type="predicted"/>
<dbReference type="GO" id="GO:0032259">
    <property type="term" value="P:methylation"/>
    <property type="evidence" value="ECO:0007669"/>
    <property type="project" value="UniProtKB-KW"/>
</dbReference>
<dbReference type="InterPro" id="IPR002295">
    <property type="entry name" value="N4/N6-MTase_EcoPI_Mod-like"/>
</dbReference>
<dbReference type="InterPro" id="IPR050336">
    <property type="entry name" value="Chromosome_partition/occlusion"/>
</dbReference>
<evidence type="ECO:0000256" key="1">
    <source>
        <dbReference type="ARBA" id="ARBA00022603"/>
    </source>
</evidence>
<evidence type="ECO:0000256" key="2">
    <source>
        <dbReference type="ARBA" id="ARBA00022679"/>
    </source>
</evidence>
<feature type="region of interest" description="Disordered" evidence="4">
    <location>
        <begin position="146"/>
        <end position="166"/>
    </location>
</feature>
<dbReference type="SUPFAM" id="SSF53335">
    <property type="entry name" value="S-adenosyl-L-methionine-dependent methyltransferases"/>
    <property type="match status" value="1"/>
</dbReference>
<name>A0A8S5R1G3_9CAUD</name>
<evidence type="ECO:0000256" key="4">
    <source>
        <dbReference type="SAM" id="MobiDB-lite"/>
    </source>
</evidence>
<keyword evidence="3" id="KW-0949">S-adenosyl-L-methionine</keyword>
<dbReference type="GO" id="GO:0045881">
    <property type="term" value="P:positive regulation of sporulation resulting in formation of a cellular spore"/>
    <property type="evidence" value="ECO:0007669"/>
    <property type="project" value="TreeGrafter"/>
</dbReference>
<feature type="compositionally biased region" description="Acidic residues" evidence="4">
    <location>
        <begin position="146"/>
        <end position="155"/>
    </location>
</feature>
<protein>
    <submittedName>
        <fullName evidence="6">Adenine specific DNA methyltransferase</fullName>
    </submittedName>
</protein>
<dbReference type="InterPro" id="IPR029063">
    <property type="entry name" value="SAM-dependent_MTases_sf"/>
</dbReference>
<dbReference type="PANTHER" id="PTHR33375">
    <property type="entry name" value="CHROMOSOME-PARTITIONING PROTEIN PARB-RELATED"/>
    <property type="match status" value="1"/>
</dbReference>
<reference evidence="6" key="1">
    <citation type="journal article" date="2021" name="Proc. Natl. Acad. Sci. U.S.A.">
        <title>A Catalog of Tens of Thousands of Viruses from Human Metagenomes Reveals Hidden Associations with Chronic Diseases.</title>
        <authorList>
            <person name="Tisza M.J."/>
            <person name="Buck C.B."/>
        </authorList>
    </citation>
    <scope>NUCLEOTIDE SEQUENCE</scope>
    <source>
        <strain evidence="6">CteBs22</strain>
    </source>
</reference>
<dbReference type="GO" id="GO:0008170">
    <property type="term" value="F:N-methyltransferase activity"/>
    <property type="evidence" value="ECO:0007669"/>
    <property type="project" value="InterPro"/>
</dbReference>
<keyword evidence="1 6" id="KW-0489">Methyltransferase</keyword>
<dbReference type="InterPro" id="IPR002941">
    <property type="entry name" value="DNA_methylase_N4/N6"/>
</dbReference>
<dbReference type="PIRSF" id="PIRSF036758">
    <property type="entry name" value="Aden_M_ParB"/>
    <property type="match status" value="1"/>
</dbReference>
<dbReference type="EMBL" id="BK015784">
    <property type="protein sequence ID" value="DAE24772.1"/>
    <property type="molecule type" value="Genomic_DNA"/>
</dbReference>
<dbReference type="SUPFAM" id="SSF110849">
    <property type="entry name" value="ParB/Sulfiredoxin"/>
    <property type="match status" value="1"/>
</dbReference>
<feature type="domain" description="ParB-like N-terminal" evidence="5">
    <location>
        <begin position="14"/>
        <end position="100"/>
    </location>
</feature>
<dbReference type="GO" id="GO:0007059">
    <property type="term" value="P:chromosome segregation"/>
    <property type="evidence" value="ECO:0007669"/>
    <property type="project" value="TreeGrafter"/>
</dbReference>
<dbReference type="Gene3D" id="3.90.1530.10">
    <property type="entry name" value="Conserved hypothetical protein from pyrococcus furiosus pfu- 392566-001, ParB domain"/>
    <property type="match status" value="1"/>
</dbReference>
<dbReference type="InterPro" id="IPR036086">
    <property type="entry name" value="ParB/Sulfiredoxin_sf"/>
</dbReference>
<dbReference type="Pfam" id="PF01555">
    <property type="entry name" value="N6_N4_Mtase"/>
    <property type="match status" value="1"/>
</dbReference>
<dbReference type="PANTHER" id="PTHR33375:SF1">
    <property type="entry name" value="CHROMOSOME-PARTITIONING PROTEIN PARB-RELATED"/>
    <property type="match status" value="1"/>
</dbReference>
<evidence type="ECO:0000256" key="3">
    <source>
        <dbReference type="ARBA" id="ARBA00022691"/>
    </source>
</evidence>
<sequence>MRPFFMPMTQLKVVYRKVEDLIPYARNARVHSDAQVAEIAASIKEYGWTNPILLDGQNGIIAGHGRLMAARKLGMDEVPTIDIIGLTDTQKRALILADNKMALNASWDEDLLKLELADLVGGGIEGLITGFSQDEIDDLLDDFDESAEVEEEDLPEPPQEPKSKPGDLWILGNHRLLCGDSTSQEDVARLMGDDRADLWLTDPPYNVSYTGKTKDSLTIQNDEMDDESFRRFLVSAYFAADSVLKDGASFYIWHADSEGFNFRGACRDIGWKVRECLIWVKNAFVMGRQDYQWKHEPCLYGWKEGASHNWYSDRSQSTVLEFARPSRNGEHPTMKPVELFRYLIGNSTRKGQIVLDSFGGSGTTLIACEDIGRKARLIELDPAYCDVIIERWQKFTGQKAIRESDSVCFDELEVAA</sequence>
<dbReference type="PRINTS" id="PR00506">
    <property type="entry name" value="D21N6MTFRASE"/>
</dbReference>
<dbReference type="InterPro" id="IPR003115">
    <property type="entry name" value="ParB_N"/>
</dbReference>
<evidence type="ECO:0000259" key="5">
    <source>
        <dbReference type="SMART" id="SM00470"/>
    </source>
</evidence>
<organism evidence="6">
    <name type="scientific">Myoviridae sp. cteBs22</name>
    <dbReference type="NCBI Taxonomy" id="2826675"/>
    <lineage>
        <taxon>Viruses</taxon>
        <taxon>Duplodnaviria</taxon>
        <taxon>Heunggongvirae</taxon>
        <taxon>Uroviricota</taxon>
        <taxon>Caudoviricetes</taxon>
    </lineage>
</organism>
<dbReference type="Gene3D" id="3.40.50.150">
    <property type="entry name" value="Vaccinia Virus protein VP39"/>
    <property type="match status" value="1"/>
</dbReference>